<sequence>MWCWFYPRDFDCGAVDPHAWKRNVKMCALKPTGTHQTNLSASCNIHGCNDHMLQRILLQNTVCNDVIQNMWDKSVQVPLCENYEKYEIGARSNQKRRYAINSQQPLMKKSKNDHELIKQLLKAHPAGYKYACKCERTLAG</sequence>
<organism evidence="1">
    <name type="scientific">Bactrocera dorsalis</name>
    <name type="common">Oriental fruit fly</name>
    <name type="synonym">Dacus dorsalis</name>
    <dbReference type="NCBI Taxonomy" id="27457"/>
    <lineage>
        <taxon>Eukaryota</taxon>
        <taxon>Metazoa</taxon>
        <taxon>Ecdysozoa</taxon>
        <taxon>Arthropoda</taxon>
        <taxon>Hexapoda</taxon>
        <taxon>Insecta</taxon>
        <taxon>Pterygota</taxon>
        <taxon>Neoptera</taxon>
        <taxon>Endopterygota</taxon>
        <taxon>Diptera</taxon>
        <taxon>Brachycera</taxon>
        <taxon>Muscomorpha</taxon>
        <taxon>Tephritoidea</taxon>
        <taxon>Tephritidae</taxon>
        <taxon>Bactrocera</taxon>
        <taxon>Bactrocera</taxon>
    </lineage>
</organism>
<dbReference type="EMBL" id="GAKP01004813">
    <property type="protein sequence ID" value="JAC54139.1"/>
    <property type="molecule type" value="Transcribed_RNA"/>
</dbReference>
<dbReference type="AlphaFoldDB" id="A0A034WHH3"/>
<feature type="non-terminal residue" evidence="1">
    <location>
        <position position="140"/>
    </location>
</feature>
<name>A0A034WHH3_BACDO</name>
<evidence type="ECO:0000313" key="1">
    <source>
        <dbReference type="EMBL" id="JAC54139.1"/>
    </source>
</evidence>
<reference evidence="1" key="1">
    <citation type="journal article" date="2014" name="BMC Genomics">
        <title>Characterizing the developmental transcriptome of the oriental fruit fly, Bactrocera dorsalis (Diptera: Tephritidae) through comparative genomic analysis with Drosophila melanogaster utilizing modENCODE datasets.</title>
        <authorList>
            <person name="Geib S.M."/>
            <person name="Calla B."/>
            <person name="Hall B."/>
            <person name="Hou S."/>
            <person name="Manoukis N.C."/>
        </authorList>
    </citation>
    <scope>NUCLEOTIDE SEQUENCE</scope>
    <source>
        <strain evidence="1">Punador</strain>
    </source>
</reference>
<accession>A0A034WHH3</accession>
<protein>
    <submittedName>
        <fullName evidence="1">Uncharacterized protein</fullName>
    </submittedName>
</protein>
<proteinExistence type="predicted"/>